<dbReference type="GO" id="GO:0000462">
    <property type="term" value="P:maturation of SSU-rRNA from tricistronic rRNA transcript (SSU-rRNA, 5.8S rRNA, LSU-rRNA)"/>
    <property type="evidence" value="ECO:0007669"/>
    <property type="project" value="TreeGrafter"/>
</dbReference>
<comment type="caution">
    <text evidence="1">The sequence shown here is derived from an EMBL/GenBank/DDBJ whole genome shotgun (WGS) entry which is preliminary data.</text>
</comment>
<accession>A0AAD7LXN2</accession>
<name>A0AAD7LXN2_QUISA</name>
<dbReference type="AlphaFoldDB" id="A0AAD7LXN2"/>
<keyword evidence="2" id="KW-1185">Reference proteome</keyword>
<dbReference type="KEGG" id="qsa:O6P43_014686"/>
<gene>
    <name evidence="1" type="ORF">O6P43_014686</name>
</gene>
<evidence type="ECO:0000313" key="1">
    <source>
        <dbReference type="EMBL" id="KAJ7964960.1"/>
    </source>
</evidence>
<protein>
    <submittedName>
        <fullName evidence="1">Axoneme-associated protein MST101(2) protein</fullName>
    </submittedName>
</protein>
<dbReference type="PANTHER" id="PTHR28096:SF1">
    <property type="entry name" value="PROTEIN FAF1"/>
    <property type="match status" value="1"/>
</dbReference>
<dbReference type="InterPro" id="IPR027973">
    <property type="entry name" value="FSAF1-like"/>
</dbReference>
<evidence type="ECO:0000313" key="2">
    <source>
        <dbReference type="Proteomes" id="UP001163823"/>
    </source>
</evidence>
<proteinExistence type="predicted"/>
<sequence>MYKKKKQDDKCGPSRGPIELEEQDLNIRKIVEEIVILGSSHMTWKNRKDMENMKIVSLGGKPAKKQRLPLGVAGPMMKKQK</sequence>
<dbReference type="GO" id="GO:0005730">
    <property type="term" value="C:nucleolus"/>
    <property type="evidence" value="ECO:0007669"/>
    <property type="project" value="TreeGrafter"/>
</dbReference>
<dbReference type="Pfam" id="PF15375">
    <property type="entry name" value="FSAF1"/>
    <property type="match status" value="1"/>
</dbReference>
<organism evidence="1 2">
    <name type="scientific">Quillaja saponaria</name>
    <name type="common">Soap bark tree</name>
    <dbReference type="NCBI Taxonomy" id="32244"/>
    <lineage>
        <taxon>Eukaryota</taxon>
        <taxon>Viridiplantae</taxon>
        <taxon>Streptophyta</taxon>
        <taxon>Embryophyta</taxon>
        <taxon>Tracheophyta</taxon>
        <taxon>Spermatophyta</taxon>
        <taxon>Magnoliopsida</taxon>
        <taxon>eudicotyledons</taxon>
        <taxon>Gunneridae</taxon>
        <taxon>Pentapetalae</taxon>
        <taxon>rosids</taxon>
        <taxon>fabids</taxon>
        <taxon>Fabales</taxon>
        <taxon>Quillajaceae</taxon>
        <taxon>Quillaja</taxon>
    </lineage>
</organism>
<dbReference type="Proteomes" id="UP001163823">
    <property type="component" value="Chromosome 6"/>
</dbReference>
<reference evidence="1" key="1">
    <citation type="journal article" date="2023" name="Science">
        <title>Elucidation of the pathway for biosynthesis of saponin adjuvants from the soapbark tree.</title>
        <authorList>
            <person name="Reed J."/>
            <person name="Orme A."/>
            <person name="El-Demerdash A."/>
            <person name="Owen C."/>
            <person name="Martin L.B.B."/>
            <person name="Misra R.C."/>
            <person name="Kikuchi S."/>
            <person name="Rejzek M."/>
            <person name="Martin A.C."/>
            <person name="Harkess A."/>
            <person name="Leebens-Mack J."/>
            <person name="Louveau T."/>
            <person name="Stephenson M.J."/>
            <person name="Osbourn A."/>
        </authorList>
    </citation>
    <scope>NUCLEOTIDE SEQUENCE</scope>
    <source>
        <strain evidence="1">S10</strain>
    </source>
</reference>
<dbReference type="InterPro" id="IPR053030">
    <property type="entry name" value="Ribosomal_biogenesis_FAF1-like"/>
</dbReference>
<dbReference type="PANTHER" id="PTHR28096">
    <property type="entry name" value="PROTEIN FAF1"/>
    <property type="match status" value="1"/>
</dbReference>
<dbReference type="EMBL" id="JARAOO010000006">
    <property type="protein sequence ID" value="KAJ7964960.1"/>
    <property type="molecule type" value="Genomic_DNA"/>
</dbReference>